<evidence type="ECO:0000313" key="2">
    <source>
        <dbReference type="Proteomes" id="UP000828390"/>
    </source>
</evidence>
<gene>
    <name evidence="1" type="ORF">DPMN_019787</name>
</gene>
<proteinExistence type="predicted"/>
<dbReference type="Proteomes" id="UP000828390">
    <property type="component" value="Unassembled WGS sequence"/>
</dbReference>
<reference evidence="1" key="1">
    <citation type="journal article" date="2019" name="bioRxiv">
        <title>The Genome of the Zebra Mussel, Dreissena polymorpha: A Resource for Invasive Species Research.</title>
        <authorList>
            <person name="McCartney M.A."/>
            <person name="Auch B."/>
            <person name="Kono T."/>
            <person name="Mallez S."/>
            <person name="Zhang Y."/>
            <person name="Obille A."/>
            <person name="Becker A."/>
            <person name="Abrahante J.E."/>
            <person name="Garbe J."/>
            <person name="Badalamenti J.P."/>
            <person name="Herman A."/>
            <person name="Mangelson H."/>
            <person name="Liachko I."/>
            <person name="Sullivan S."/>
            <person name="Sone E.D."/>
            <person name="Koren S."/>
            <person name="Silverstein K.A.T."/>
            <person name="Beckman K.B."/>
            <person name="Gohl D.M."/>
        </authorList>
    </citation>
    <scope>NUCLEOTIDE SEQUENCE</scope>
    <source>
        <strain evidence="1">Duluth1</strain>
        <tissue evidence="1">Whole animal</tissue>
    </source>
</reference>
<organism evidence="1 2">
    <name type="scientific">Dreissena polymorpha</name>
    <name type="common">Zebra mussel</name>
    <name type="synonym">Mytilus polymorpha</name>
    <dbReference type="NCBI Taxonomy" id="45954"/>
    <lineage>
        <taxon>Eukaryota</taxon>
        <taxon>Metazoa</taxon>
        <taxon>Spiralia</taxon>
        <taxon>Lophotrochozoa</taxon>
        <taxon>Mollusca</taxon>
        <taxon>Bivalvia</taxon>
        <taxon>Autobranchia</taxon>
        <taxon>Heteroconchia</taxon>
        <taxon>Euheterodonta</taxon>
        <taxon>Imparidentia</taxon>
        <taxon>Neoheterodontei</taxon>
        <taxon>Myida</taxon>
        <taxon>Dreissenoidea</taxon>
        <taxon>Dreissenidae</taxon>
        <taxon>Dreissena</taxon>
    </lineage>
</organism>
<dbReference type="EMBL" id="JAIWYP010000001">
    <property type="protein sequence ID" value="KAH3895622.1"/>
    <property type="molecule type" value="Genomic_DNA"/>
</dbReference>
<comment type="caution">
    <text evidence="1">The sequence shown here is derived from an EMBL/GenBank/DDBJ whole genome shotgun (WGS) entry which is preliminary data.</text>
</comment>
<name>A0A9D4SAI3_DREPO</name>
<protein>
    <submittedName>
        <fullName evidence="1">Uncharacterized protein</fullName>
    </submittedName>
</protein>
<keyword evidence="2" id="KW-1185">Reference proteome</keyword>
<accession>A0A9D4SAI3</accession>
<evidence type="ECO:0000313" key="1">
    <source>
        <dbReference type="EMBL" id="KAH3895622.1"/>
    </source>
</evidence>
<reference evidence="1" key="2">
    <citation type="submission" date="2020-11" db="EMBL/GenBank/DDBJ databases">
        <authorList>
            <person name="McCartney M.A."/>
            <person name="Auch B."/>
            <person name="Kono T."/>
            <person name="Mallez S."/>
            <person name="Becker A."/>
            <person name="Gohl D.M."/>
            <person name="Silverstein K.A.T."/>
            <person name="Koren S."/>
            <person name="Bechman K.B."/>
            <person name="Herman A."/>
            <person name="Abrahante J.E."/>
            <person name="Garbe J."/>
        </authorList>
    </citation>
    <scope>NUCLEOTIDE SEQUENCE</scope>
    <source>
        <strain evidence="1">Duluth1</strain>
        <tissue evidence="1">Whole animal</tissue>
    </source>
</reference>
<sequence>MPCVIRCINGAHVKIISPRTGNNKSTNKKQNTFELSSDIHARRPDLGGTTICPDIRKKRLEMLTQAMLCRIHLLIILQDNKVLTKFRNSLRILQSDHNNFECL</sequence>
<dbReference type="AlphaFoldDB" id="A0A9D4SAI3"/>